<evidence type="ECO:0000313" key="1">
    <source>
        <dbReference type="EMBL" id="KAH3797273.1"/>
    </source>
</evidence>
<protein>
    <submittedName>
        <fullName evidence="1">Uncharacterized protein</fullName>
    </submittedName>
</protein>
<dbReference type="InterPro" id="IPR027897">
    <property type="entry name" value="DUF4559"/>
</dbReference>
<accession>A0A9D4FE61</accession>
<gene>
    <name evidence="1" type="ORF">DPMN_150850</name>
</gene>
<sequence length="144" mass="16521">MATNANLFTNKETNNWFKASLALNVTNQGLTNFLDTELQNVRAHVGRSCGNCPIEKLLPCPTNPYCSKRKRNYCPFHKSQNPQPCTTCDNVKQNIISQHRYGGPSWRNTRAEKCTQDYWEIGKSFSLRKVIATFPRFRNQTSMA</sequence>
<reference evidence="1" key="1">
    <citation type="journal article" date="2019" name="bioRxiv">
        <title>The Genome of the Zebra Mussel, Dreissena polymorpha: A Resource for Invasive Species Research.</title>
        <authorList>
            <person name="McCartney M.A."/>
            <person name="Auch B."/>
            <person name="Kono T."/>
            <person name="Mallez S."/>
            <person name="Zhang Y."/>
            <person name="Obille A."/>
            <person name="Becker A."/>
            <person name="Abrahante J.E."/>
            <person name="Garbe J."/>
            <person name="Badalamenti J.P."/>
            <person name="Herman A."/>
            <person name="Mangelson H."/>
            <person name="Liachko I."/>
            <person name="Sullivan S."/>
            <person name="Sone E.D."/>
            <person name="Koren S."/>
            <person name="Silverstein K.A.T."/>
            <person name="Beckman K.B."/>
            <person name="Gohl D.M."/>
        </authorList>
    </citation>
    <scope>NUCLEOTIDE SEQUENCE</scope>
    <source>
        <strain evidence="1">Duluth1</strain>
        <tissue evidence="1">Whole animal</tissue>
    </source>
</reference>
<name>A0A9D4FE61_DREPO</name>
<proteinExistence type="predicted"/>
<organism evidence="1 2">
    <name type="scientific">Dreissena polymorpha</name>
    <name type="common">Zebra mussel</name>
    <name type="synonym">Mytilus polymorpha</name>
    <dbReference type="NCBI Taxonomy" id="45954"/>
    <lineage>
        <taxon>Eukaryota</taxon>
        <taxon>Metazoa</taxon>
        <taxon>Spiralia</taxon>
        <taxon>Lophotrochozoa</taxon>
        <taxon>Mollusca</taxon>
        <taxon>Bivalvia</taxon>
        <taxon>Autobranchia</taxon>
        <taxon>Heteroconchia</taxon>
        <taxon>Euheterodonta</taxon>
        <taxon>Imparidentia</taxon>
        <taxon>Neoheterodontei</taxon>
        <taxon>Myida</taxon>
        <taxon>Dreissenoidea</taxon>
        <taxon>Dreissenidae</taxon>
        <taxon>Dreissena</taxon>
    </lineage>
</organism>
<dbReference type="Pfam" id="PF15112">
    <property type="entry name" value="DUF4559"/>
    <property type="match status" value="1"/>
</dbReference>
<dbReference type="EMBL" id="JAIWYP010000007">
    <property type="protein sequence ID" value="KAH3797273.1"/>
    <property type="molecule type" value="Genomic_DNA"/>
</dbReference>
<dbReference type="AlphaFoldDB" id="A0A9D4FE61"/>
<comment type="caution">
    <text evidence="1">The sequence shown here is derived from an EMBL/GenBank/DDBJ whole genome shotgun (WGS) entry which is preliminary data.</text>
</comment>
<dbReference type="Proteomes" id="UP000828390">
    <property type="component" value="Unassembled WGS sequence"/>
</dbReference>
<evidence type="ECO:0000313" key="2">
    <source>
        <dbReference type="Proteomes" id="UP000828390"/>
    </source>
</evidence>
<keyword evidence="2" id="KW-1185">Reference proteome</keyword>
<reference evidence="1" key="2">
    <citation type="submission" date="2020-11" db="EMBL/GenBank/DDBJ databases">
        <authorList>
            <person name="McCartney M.A."/>
            <person name="Auch B."/>
            <person name="Kono T."/>
            <person name="Mallez S."/>
            <person name="Becker A."/>
            <person name="Gohl D.M."/>
            <person name="Silverstein K.A.T."/>
            <person name="Koren S."/>
            <person name="Bechman K.B."/>
            <person name="Herman A."/>
            <person name="Abrahante J.E."/>
            <person name="Garbe J."/>
        </authorList>
    </citation>
    <scope>NUCLEOTIDE SEQUENCE</scope>
    <source>
        <strain evidence="1">Duluth1</strain>
        <tissue evidence="1">Whole animal</tissue>
    </source>
</reference>